<dbReference type="AlphaFoldDB" id="A0A831RUC5"/>
<keyword evidence="1" id="KW-0540">Nuclease</keyword>
<dbReference type="Proteomes" id="UP000886339">
    <property type="component" value="Unassembled WGS sequence"/>
</dbReference>
<reference evidence="6" key="1">
    <citation type="journal article" date="2020" name="mSystems">
        <title>Genome- and Community-Level Interaction Insights into Carbon Utilization and Element Cycling Functions of Hydrothermarchaeota in Hydrothermal Sediment.</title>
        <authorList>
            <person name="Zhou Z."/>
            <person name="Liu Y."/>
            <person name="Xu W."/>
            <person name="Pan J."/>
            <person name="Luo Z.H."/>
            <person name="Li M."/>
        </authorList>
    </citation>
    <scope>NUCLEOTIDE SEQUENCE [LARGE SCALE GENOMIC DNA]</scope>
    <source>
        <strain evidence="6">HyVt-458</strain>
    </source>
</reference>
<evidence type="ECO:0000256" key="1">
    <source>
        <dbReference type="ARBA" id="ARBA00022722"/>
    </source>
</evidence>
<name>A0A831RUC5_9GAMM</name>
<dbReference type="SMART" id="SM00318">
    <property type="entry name" value="SNc"/>
    <property type="match status" value="1"/>
</dbReference>
<feature type="chain" id="PRO_5032909097" description="TNase-like domain-containing protein" evidence="4">
    <location>
        <begin position="19"/>
        <end position="179"/>
    </location>
</feature>
<dbReference type="EMBL" id="DRLF01000348">
    <property type="protein sequence ID" value="HEC07211.1"/>
    <property type="molecule type" value="Genomic_DNA"/>
</dbReference>
<evidence type="ECO:0000256" key="4">
    <source>
        <dbReference type="SAM" id="SignalP"/>
    </source>
</evidence>
<dbReference type="Pfam" id="PF00565">
    <property type="entry name" value="SNase"/>
    <property type="match status" value="1"/>
</dbReference>
<evidence type="ECO:0000256" key="3">
    <source>
        <dbReference type="ARBA" id="ARBA00022801"/>
    </source>
</evidence>
<sequence>MKTLLSVYLLLFSSLLIAAGTQVELVKVEDADTLVVKLDGREDRIQLLGMDAPEDTQNPKLKVDMARTGLTAGELLPLGHEATEYLRALVKPGDMLLLSGDLKKRDRYGRIGAEVTMTNGLSINTTLVAAGYARPLKPETLPQELRSRLQQAWLQAREQKLGLWASQPAAFQAWVKAQK</sequence>
<accession>A0A831RUC5</accession>
<evidence type="ECO:0000313" key="6">
    <source>
        <dbReference type="EMBL" id="HEC07211.1"/>
    </source>
</evidence>
<comment type="caution">
    <text evidence="6">The sequence shown here is derived from an EMBL/GenBank/DDBJ whole genome shotgun (WGS) entry which is preliminary data.</text>
</comment>
<proteinExistence type="predicted"/>
<dbReference type="GO" id="GO:0016787">
    <property type="term" value="F:hydrolase activity"/>
    <property type="evidence" value="ECO:0007669"/>
    <property type="project" value="UniProtKB-KW"/>
</dbReference>
<dbReference type="InterPro" id="IPR016071">
    <property type="entry name" value="Staphylococal_nuclease_OB-fold"/>
</dbReference>
<dbReference type="PROSITE" id="PS50830">
    <property type="entry name" value="TNASE_3"/>
    <property type="match status" value="1"/>
</dbReference>
<feature type="domain" description="TNase-like" evidence="5">
    <location>
        <begin position="19"/>
        <end position="166"/>
    </location>
</feature>
<dbReference type="Gene3D" id="2.40.50.90">
    <property type="match status" value="1"/>
</dbReference>
<dbReference type="GO" id="GO:0004519">
    <property type="term" value="F:endonuclease activity"/>
    <property type="evidence" value="ECO:0007669"/>
    <property type="project" value="UniProtKB-KW"/>
</dbReference>
<dbReference type="SUPFAM" id="SSF50199">
    <property type="entry name" value="Staphylococcal nuclease"/>
    <property type="match status" value="1"/>
</dbReference>
<keyword evidence="2" id="KW-0255">Endonuclease</keyword>
<evidence type="ECO:0000256" key="2">
    <source>
        <dbReference type="ARBA" id="ARBA00022759"/>
    </source>
</evidence>
<organism evidence="6">
    <name type="scientific">Thiolapillus brandeum</name>
    <dbReference type="NCBI Taxonomy" id="1076588"/>
    <lineage>
        <taxon>Bacteria</taxon>
        <taxon>Pseudomonadati</taxon>
        <taxon>Pseudomonadota</taxon>
        <taxon>Gammaproteobacteria</taxon>
        <taxon>Chromatiales</taxon>
        <taxon>Sedimenticolaceae</taxon>
        <taxon>Thiolapillus</taxon>
    </lineage>
</organism>
<dbReference type="PANTHER" id="PTHR12302:SF3">
    <property type="entry name" value="SERINE_THREONINE-PROTEIN KINASE 31"/>
    <property type="match status" value="1"/>
</dbReference>
<dbReference type="PANTHER" id="PTHR12302">
    <property type="entry name" value="EBNA2 BINDING PROTEIN P100"/>
    <property type="match status" value="1"/>
</dbReference>
<dbReference type="InterPro" id="IPR035437">
    <property type="entry name" value="SNase_OB-fold_sf"/>
</dbReference>
<keyword evidence="4" id="KW-0732">Signal</keyword>
<gene>
    <name evidence="6" type="ORF">ENJ12_10180</name>
</gene>
<keyword evidence="3" id="KW-0378">Hydrolase</keyword>
<feature type="signal peptide" evidence="4">
    <location>
        <begin position="1"/>
        <end position="18"/>
    </location>
</feature>
<evidence type="ECO:0000259" key="5">
    <source>
        <dbReference type="PROSITE" id="PS50830"/>
    </source>
</evidence>
<protein>
    <recommendedName>
        <fullName evidence="5">TNase-like domain-containing protein</fullName>
    </recommendedName>
</protein>